<dbReference type="Pfam" id="PF13439">
    <property type="entry name" value="Glyco_transf_4"/>
    <property type="match status" value="1"/>
</dbReference>
<evidence type="ECO:0000313" key="2">
    <source>
        <dbReference type="EMBL" id="RZU42467.1"/>
    </source>
</evidence>
<sequence>MNLLLITFSFPPAGGVGVLRALSLAKYLPGNGVRVDVLTARNAPAVGKDLTLLQQVPSEVTIHRTWTLDLPFWLRKSVKKALTGGRAKAASPAPQAGRSGGNPLRRWIGNLLLPDPQVGWLPFALPAAVRIIRERSIDAVLITVPPYSSVKVVMRLRRLFPDLPIVLDFRDEWLTTTLDLVSFNNNDRARLVAQSTEREAVHAATTVVLVTEAARCELQSRYPDLPPESFVCIHNGYDATPPQAQARFPGLSSSRQKVVLTYIGSVYGSTDPGSFIEAVRALPEAVRSRLHVRFIGHIEAPEYREQLLSLGDTIELKGFVPQAEALAAIRDTDYLLLITHDRINVAAKFYDYLGGGKPILGAVHPQGDVRRLLEETRAGNWADVGDPQSIRRMLIEAIEASGTFREPDFGRIAEYHRRPLTARYASLLRGLVESGQNSQKGQAHS</sequence>
<organism evidence="2 3">
    <name type="scientific">Edaphobacter modestus</name>
    <dbReference type="NCBI Taxonomy" id="388466"/>
    <lineage>
        <taxon>Bacteria</taxon>
        <taxon>Pseudomonadati</taxon>
        <taxon>Acidobacteriota</taxon>
        <taxon>Terriglobia</taxon>
        <taxon>Terriglobales</taxon>
        <taxon>Acidobacteriaceae</taxon>
        <taxon>Edaphobacter</taxon>
    </lineage>
</organism>
<dbReference type="AlphaFoldDB" id="A0A4Q7YXA0"/>
<proteinExistence type="predicted"/>
<gene>
    <name evidence="2" type="ORF">BDD14_4052</name>
</gene>
<dbReference type="SUPFAM" id="SSF53756">
    <property type="entry name" value="UDP-Glycosyltransferase/glycogen phosphorylase"/>
    <property type="match status" value="1"/>
</dbReference>
<dbReference type="Proteomes" id="UP000292958">
    <property type="component" value="Unassembled WGS sequence"/>
</dbReference>
<dbReference type="OrthoDB" id="9794575at2"/>
<comment type="caution">
    <text evidence="2">The sequence shown here is derived from an EMBL/GenBank/DDBJ whole genome shotgun (WGS) entry which is preliminary data.</text>
</comment>
<dbReference type="GO" id="GO:0016757">
    <property type="term" value="F:glycosyltransferase activity"/>
    <property type="evidence" value="ECO:0007669"/>
    <property type="project" value="UniProtKB-ARBA"/>
</dbReference>
<reference evidence="2 3" key="1">
    <citation type="submission" date="2019-02" db="EMBL/GenBank/DDBJ databases">
        <title>Genomic Encyclopedia of Archaeal and Bacterial Type Strains, Phase II (KMG-II): from individual species to whole genera.</title>
        <authorList>
            <person name="Goeker M."/>
        </authorList>
    </citation>
    <scope>NUCLEOTIDE SEQUENCE [LARGE SCALE GENOMIC DNA]</scope>
    <source>
        <strain evidence="2 3">DSM 18101</strain>
    </source>
</reference>
<evidence type="ECO:0000259" key="1">
    <source>
        <dbReference type="Pfam" id="PF13439"/>
    </source>
</evidence>
<keyword evidence="3" id="KW-1185">Reference proteome</keyword>
<dbReference type="EMBL" id="SHKW01000001">
    <property type="protein sequence ID" value="RZU42467.1"/>
    <property type="molecule type" value="Genomic_DNA"/>
</dbReference>
<dbReference type="InterPro" id="IPR028098">
    <property type="entry name" value="Glyco_trans_4-like_N"/>
</dbReference>
<accession>A0A4Q7YXA0</accession>
<dbReference type="Gene3D" id="3.40.50.2000">
    <property type="entry name" value="Glycogen Phosphorylase B"/>
    <property type="match status" value="2"/>
</dbReference>
<protein>
    <submittedName>
        <fullName evidence="2">Glycosyltransferase involved in cell wall biosynthesis</fullName>
    </submittedName>
</protein>
<feature type="domain" description="Glycosyltransferase subfamily 4-like N-terminal" evidence="1">
    <location>
        <begin position="105"/>
        <end position="239"/>
    </location>
</feature>
<name>A0A4Q7YXA0_9BACT</name>
<evidence type="ECO:0000313" key="3">
    <source>
        <dbReference type="Proteomes" id="UP000292958"/>
    </source>
</evidence>
<keyword evidence="2" id="KW-0808">Transferase</keyword>